<dbReference type="SUPFAM" id="SSF53850">
    <property type="entry name" value="Periplasmic binding protein-like II"/>
    <property type="match status" value="1"/>
</dbReference>
<comment type="caution">
    <text evidence="5">The sequence shown here is derived from an EMBL/GenBank/DDBJ whole genome shotgun (WGS) entry which is preliminary data.</text>
</comment>
<dbReference type="GO" id="GO:0030288">
    <property type="term" value="C:outer membrane-bounded periplasmic space"/>
    <property type="evidence" value="ECO:0007669"/>
    <property type="project" value="UniProtKB-ARBA"/>
</dbReference>
<evidence type="ECO:0000313" key="5">
    <source>
        <dbReference type="EMBL" id="RBI83808.1"/>
    </source>
</evidence>
<proteinExistence type="inferred from homology"/>
<sequence>MTRNTDPIRPLVRRMARDARAGRLDRREFLALASTFGASAAGAYGLLGLPAPAAAQETPKAGGTLRVSMQVLEIADPRLYDWTEKANVARQFLEPLVRWEPDYTFSGMLAESWEVSDDARTYTLNLRRDALWNNGDAFTAEDVVFNIRRWCDRTAEGNAMAARMGALIDPDTGMARDGAIEALDDHTVRLNLATPDITLIATMSDYPALIVHRDFAGDLAAAPVGTGPFELESLEVGGTATLRRRESGWWGGEVFLDGIEFIDYGTDPAATVAAFDAGEIHVNDLSPSDFVEVLDGLGLIRKAKPTAATVVARMRSDSPPFDSKAVRNAVQVATDNAVVLELGYAGHGAVAENHHVGPMHPEYAELPSPAHDPDRARAMLEEAGHAETEIELTSISGDWRAVTSDAIASQLRDAGLKVKRTVVPGATFWNNWTKYPFSTTDWGARPLGVQVYALAYKSDSAWNESGHANPEFDAKLEEAMGIYDAEARRAIMADLQAMLQDSGVIIQPFWVNQTLHHVAELKGYERHQAREMHFERAWLDI</sequence>
<evidence type="ECO:0000256" key="2">
    <source>
        <dbReference type="ARBA" id="ARBA00005695"/>
    </source>
</evidence>
<dbReference type="InterPro" id="IPR006311">
    <property type="entry name" value="TAT_signal"/>
</dbReference>
<comment type="similarity">
    <text evidence="2">Belongs to the bacterial solute-binding protein 5 family.</text>
</comment>
<protein>
    <submittedName>
        <fullName evidence="5">Diguanylate cyclase</fullName>
    </submittedName>
</protein>
<evidence type="ECO:0000256" key="3">
    <source>
        <dbReference type="ARBA" id="ARBA00022729"/>
    </source>
</evidence>
<organism evidence="5 6">
    <name type="scientific">Rhodosalinus halophilus</name>
    <dbReference type="NCBI Taxonomy" id="2259333"/>
    <lineage>
        <taxon>Bacteria</taxon>
        <taxon>Pseudomonadati</taxon>
        <taxon>Pseudomonadota</taxon>
        <taxon>Alphaproteobacteria</taxon>
        <taxon>Rhodobacterales</taxon>
        <taxon>Paracoccaceae</taxon>
        <taxon>Rhodosalinus</taxon>
    </lineage>
</organism>
<gene>
    <name evidence="5" type="ORF">DRV85_14235</name>
</gene>
<dbReference type="InterPro" id="IPR000914">
    <property type="entry name" value="SBP_5_dom"/>
</dbReference>
<reference evidence="5 6" key="1">
    <citation type="submission" date="2018-07" db="EMBL/GenBank/DDBJ databases">
        <title>Rhodosalinus sp. strain E84T genomic sequence and assembly.</title>
        <authorList>
            <person name="Liu Z.-W."/>
            <person name="Lu D.-C."/>
        </authorList>
    </citation>
    <scope>NUCLEOTIDE SEQUENCE [LARGE SCALE GENOMIC DNA]</scope>
    <source>
        <strain evidence="5 6">E84</strain>
    </source>
</reference>
<dbReference type="OrthoDB" id="9803988at2"/>
<dbReference type="PROSITE" id="PS51318">
    <property type="entry name" value="TAT"/>
    <property type="match status" value="1"/>
</dbReference>
<dbReference type="InterPro" id="IPR039424">
    <property type="entry name" value="SBP_5"/>
</dbReference>
<evidence type="ECO:0000259" key="4">
    <source>
        <dbReference type="Pfam" id="PF00496"/>
    </source>
</evidence>
<keyword evidence="3" id="KW-0732">Signal</keyword>
<dbReference type="CDD" id="cd08503">
    <property type="entry name" value="PBP2_NikA_DppA_OppA_like_17"/>
    <property type="match status" value="1"/>
</dbReference>
<dbReference type="GO" id="GO:1904680">
    <property type="term" value="F:peptide transmembrane transporter activity"/>
    <property type="evidence" value="ECO:0007669"/>
    <property type="project" value="TreeGrafter"/>
</dbReference>
<dbReference type="PIRSF" id="PIRSF002741">
    <property type="entry name" value="MppA"/>
    <property type="match status" value="1"/>
</dbReference>
<dbReference type="RefSeq" id="WP_113290148.1">
    <property type="nucleotide sequence ID" value="NZ_QNTQ01000014.1"/>
</dbReference>
<comment type="subcellular location">
    <subcellularLocation>
        <location evidence="1">Periplasm</location>
    </subcellularLocation>
</comment>
<dbReference type="Pfam" id="PF00496">
    <property type="entry name" value="SBP_bac_5"/>
    <property type="match status" value="1"/>
</dbReference>
<dbReference type="PANTHER" id="PTHR30290">
    <property type="entry name" value="PERIPLASMIC BINDING COMPONENT OF ABC TRANSPORTER"/>
    <property type="match status" value="1"/>
</dbReference>
<dbReference type="Gene3D" id="3.10.105.10">
    <property type="entry name" value="Dipeptide-binding Protein, Domain 3"/>
    <property type="match status" value="1"/>
</dbReference>
<dbReference type="GO" id="GO:0043190">
    <property type="term" value="C:ATP-binding cassette (ABC) transporter complex"/>
    <property type="evidence" value="ECO:0007669"/>
    <property type="project" value="InterPro"/>
</dbReference>
<dbReference type="AlphaFoldDB" id="A0A365U6D4"/>
<feature type="domain" description="Solute-binding protein family 5" evidence="4">
    <location>
        <begin position="106"/>
        <end position="462"/>
    </location>
</feature>
<accession>A0A365U6D4</accession>
<evidence type="ECO:0000313" key="6">
    <source>
        <dbReference type="Proteomes" id="UP000253370"/>
    </source>
</evidence>
<evidence type="ECO:0000256" key="1">
    <source>
        <dbReference type="ARBA" id="ARBA00004418"/>
    </source>
</evidence>
<dbReference type="PANTHER" id="PTHR30290:SF38">
    <property type="entry name" value="D,D-DIPEPTIDE-BINDING PERIPLASMIC PROTEIN DDPA-RELATED"/>
    <property type="match status" value="1"/>
</dbReference>
<dbReference type="Proteomes" id="UP000253370">
    <property type="component" value="Unassembled WGS sequence"/>
</dbReference>
<dbReference type="InterPro" id="IPR030678">
    <property type="entry name" value="Peptide/Ni-bd"/>
</dbReference>
<dbReference type="GO" id="GO:0015833">
    <property type="term" value="P:peptide transport"/>
    <property type="evidence" value="ECO:0007669"/>
    <property type="project" value="TreeGrafter"/>
</dbReference>
<keyword evidence="6" id="KW-1185">Reference proteome</keyword>
<dbReference type="EMBL" id="QNTQ01000014">
    <property type="protein sequence ID" value="RBI83808.1"/>
    <property type="molecule type" value="Genomic_DNA"/>
</dbReference>
<name>A0A365U6D4_9RHOB</name>
<dbReference type="Gene3D" id="3.40.190.10">
    <property type="entry name" value="Periplasmic binding protein-like II"/>
    <property type="match status" value="1"/>
</dbReference>